<dbReference type="EMBL" id="CM000780">
    <property type="protein sequence ID" value="AQK50014.1"/>
    <property type="molecule type" value="Genomic_DNA"/>
</dbReference>
<dbReference type="FunFam" id="3.40.50.150:FF:000057">
    <property type="entry name" value="O-methyltransferase ZRP4"/>
    <property type="match status" value="1"/>
</dbReference>
<dbReference type="InParanoid" id="A0A1D6PTQ7"/>
<dbReference type="SMR" id="A0A1D6PTQ7"/>
<evidence type="ECO:0000259" key="7">
    <source>
        <dbReference type="Pfam" id="PF08100"/>
    </source>
</evidence>
<dbReference type="PANTHER" id="PTHR11746">
    <property type="entry name" value="O-METHYLTRANSFERASE"/>
    <property type="match status" value="1"/>
</dbReference>
<protein>
    <submittedName>
        <fullName evidence="8">O-methyltransferase ZRP4</fullName>
    </submittedName>
</protein>
<dbReference type="InterPro" id="IPR001077">
    <property type="entry name" value="COMT_C"/>
</dbReference>
<dbReference type="Pfam" id="PF08100">
    <property type="entry name" value="Dimerisation"/>
    <property type="match status" value="1"/>
</dbReference>
<dbReference type="InterPro" id="IPR012967">
    <property type="entry name" value="COMT_dimerisation"/>
</dbReference>
<dbReference type="GO" id="GO:0032259">
    <property type="term" value="P:methylation"/>
    <property type="evidence" value="ECO:0007669"/>
    <property type="project" value="UniProtKB-KW"/>
</dbReference>
<comment type="similarity">
    <text evidence="5">Belongs to the class I-like SAM-binding methyltransferase superfamily. Cation-independent O-methyltransferase family.</text>
</comment>
<feature type="domain" description="O-methyltransferase dimerisation" evidence="7">
    <location>
        <begin position="30"/>
        <end position="122"/>
    </location>
</feature>
<dbReference type="Gene3D" id="3.40.50.150">
    <property type="entry name" value="Vaccinia Virus protein VP39"/>
    <property type="match status" value="1"/>
</dbReference>
<evidence type="ECO:0000259" key="6">
    <source>
        <dbReference type="Pfam" id="PF00891"/>
    </source>
</evidence>
<evidence type="ECO:0000256" key="2">
    <source>
        <dbReference type="ARBA" id="ARBA00022603"/>
    </source>
</evidence>
<dbReference type="OMA" id="HEPRMNH"/>
<dbReference type="GO" id="GO:0030187">
    <property type="term" value="P:melatonin biosynthetic process"/>
    <property type="evidence" value="ECO:0007669"/>
    <property type="project" value="UniProtKB-ARBA"/>
</dbReference>
<dbReference type="Gene3D" id="1.10.10.10">
    <property type="entry name" value="Winged helix-like DNA-binding domain superfamily/Winged helix DNA-binding domain"/>
    <property type="match status" value="1"/>
</dbReference>
<dbReference type="eggNOG" id="KOG3178">
    <property type="taxonomic scope" value="Eukaryota"/>
</dbReference>
<dbReference type="InterPro" id="IPR036388">
    <property type="entry name" value="WH-like_DNA-bd_sf"/>
</dbReference>
<dbReference type="SUPFAM" id="SSF46785">
    <property type="entry name" value="Winged helix' DNA-binding domain"/>
    <property type="match status" value="1"/>
</dbReference>
<dbReference type="InterPro" id="IPR036390">
    <property type="entry name" value="WH_DNA-bd_sf"/>
</dbReference>
<reference evidence="8" key="1">
    <citation type="submission" date="2015-12" db="EMBL/GenBank/DDBJ databases">
        <title>Update maize B73 reference genome by single molecule sequencing technologies.</title>
        <authorList>
            <consortium name="Maize Genome Sequencing Project"/>
            <person name="Ware D."/>
        </authorList>
    </citation>
    <scope>NUCLEOTIDE SEQUENCE</scope>
    <source>
        <tissue evidence="8">Seedling</tissue>
    </source>
</reference>
<dbReference type="InterPro" id="IPR016461">
    <property type="entry name" value="COMT-like"/>
</dbReference>
<dbReference type="AlphaFoldDB" id="A0A1D6PTQ7"/>
<feature type="domain" description="O-methyltransferase C-terminal" evidence="6">
    <location>
        <begin position="145"/>
        <end position="352"/>
    </location>
</feature>
<accession>A0A1D6PTQ7</accession>
<keyword evidence="3 8" id="KW-0808">Transferase</keyword>
<evidence type="ECO:0000256" key="3">
    <source>
        <dbReference type="ARBA" id="ARBA00022679"/>
    </source>
</evidence>
<gene>
    <name evidence="8" type="ORF">ZEAMMB73_Zm00001d049303</name>
</gene>
<name>A0A1D6PTQ7_MAIZE</name>
<dbReference type="PROSITE" id="PS51683">
    <property type="entry name" value="SAM_OMT_II"/>
    <property type="match status" value="1"/>
</dbReference>
<evidence type="ECO:0000313" key="8">
    <source>
        <dbReference type="EMBL" id="AQK50014.1"/>
    </source>
</evidence>
<dbReference type="GO" id="GO:0046983">
    <property type="term" value="F:protein dimerization activity"/>
    <property type="evidence" value="ECO:0007669"/>
    <property type="project" value="InterPro"/>
</dbReference>
<dbReference type="STRING" id="4577.A0A1D6PTQ7"/>
<dbReference type="FunCoup" id="A0A1D6PTQ7">
    <property type="interactions" value="382"/>
</dbReference>
<organism evidence="8">
    <name type="scientific">Zea mays</name>
    <name type="common">Maize</name>
    <dbReference type="NCBI Taxonomy" id="4577"/>
    <lineage>
        <taxon>Eukaryota</taxon>
        <taxon>Viridiplantae</taxon>
        <taxon>Streptophyta</taxon>
        <taxon>Embryophyta</taxon>
        <taxon>Tracheophyta</taxon>
        <taxon>Spermatophyta</taxon>
        <taxon>Magnoliopsida</taxon>
        <taxon>Liliopsida</taxon>
        <taxon>Poales</taxon>
        <taxon>Poaceae</taxon>
        <taxon>PACMAD clade</taxon>
        <taxon>Panicoideae</taxon>
        <taxon>Andropogonodae</taxon>
        <taxon>Andropogoneae</taxon>
        <taxon>Tripsacinae</taxon>
        <taxon>Zea</taxon>
    </lineage>
</organism>
<dbReference type="SUPFAM" id="SSF53335">
    <property type="entry name" value="S-adenosyl-L-methionine-dependent methyltransferases"/>
    <property type="match status" value="1"/>
</dbReference>
<dbReference type="InterPro" id="IPR029063">
    <property type="entry name" value="SAM-dependent_MTases_sf"/>
</dbReference>
<evidence type="ECO:0000256" key="4">
    <source>
        <dbReference type="ARBA" id="ARBA00022691"/>
    </source>
</evidence>
<evidence type="ECO:0000256" key="5">
    <source>
        <dbReference type="ARBA" id="ARBA00038277"/>
    </source>
</evidence>
<comment type="subunit">
    <text evidence="1">Homodimer.</text>
</comment>
<proteinExistence type="inferred from homology"/>
<keyword evidence="4" id="KW-0949">S-adenosyl-L-methionine</keyword>
<dbReference type="PaxDb" id="4577-GRMZM2G023152_P01"/>
<keyword evidence="2 8" id="KW-0489">Methyltransferase</keyword>
<dbReference type="Pfam" id="PF00891">
    <property type="entry name" value="Methyltransf_2"/>
    <property type="match status" value="1"/>
</dbReference>
<dbReference type="ExpressionAtlas" id="A0A1D6PTQ7">
    <property type="expression patterns" value="baseline and differential"/>
</dbReference>
<dbReference type="GO" id="GO:0017096">
    <property type="term" value="F:acetylserotonin O-methyltransferase activity"/>
    <property type="evidence" value="ECO:0007669"/>
    <property type="project" value="UniProtKB-ARBA"/>
</dbReference>
<dbReference type="FunFam" id="1.10.10.10:FF:000292">
    <property type="entry name" value="O-methyltransferase ZRP4"/>
    <property type="match status" value="1"/>
</dbReference>
<evidence type="ECO:0000256" key="1">
    <source>
        <dbReference type="ARBA" id="ARBA00011738"/>
    </source>
</evidence>
<sequence>MRRHMAPIKEQKHTTSAEQQVMLDAELQLWNHTFGYVKSMALKAAIDLGIPEAIHQHGGTATLPQIVTRVKLHPSKTPCLRRLMRVLTLTGVFGAQEPHDDDGGCDDELVYTLTPASRLLVGSPGQNVGPFLTLMLGPIFVSSFLDLRGWFQHETPDPSPFKMTHGRDIWELAAHDAAFGRLFDAGMVADSSFIMDVVVRECGGVFEGISSLVDVAGGLGGATQTIAKAFPNLECSVLDLPNVVASAPADTAVKYVPGDMFESVPAADAVFLKWIMHDWGDADCVKILKNCKKAIPAQGGKVIILDIVVGAGSSCDRKNVETQCLFDLFIMFINGAERDERQWKKIIFEAGFTSYKIIPDDGTGGHDVDPGHAEDGARAMKSMNAGLGLPCTAARTPPSLELMSGDHACVGVHVS</sequence>